<feature type="transmembrane region" description="Helical" evidence="2">
    <location>
        <begin position="58"/>
        <end position="77"/>
    </location>
</feature>
<evidence type="ECO:0000256" key="1">
    <source>
        <dbReference type="SAM" id="MobiDB-lite"/>
    </source>
</evidence>
<dbReference type="EMBL" id="JADGIZ020000037">
    <property type="protein sequence ID" value="KAL2914114.1"/>
    <property type="molecule type" value="Genomic_DNA"/>
</dbReference>
<evidence type="ECO:0000256" key="2">
    <source>
        <dbReference type="SAM" id="Phobius"/>
    </source>
</evidence>
<organism evidence="3 4">
    <name type="scientific">Polyrhizophydium stewartii</name>
    <dbReference type="NCBI Taxonomy" id="2732419"/>
    <lineage>
        <taxon>Eukaryota</taxon>
        <taxon>Fungi</taxon>
        <taxon>Fungi incertae sedis</taxon>
        <taxon>Chytridiomycota</taxon>
        <taxon>Chytridiomycota incertae sedis</taxon>
        <taxon>Chytridiomycetes</taxon>
        <taxon>Rhizophydiales</taxon>
        <taxon>Rhizophydiales incertae sedis</taxon>
        <taxon>Polyrhizophydium</taxon>
    </lineage>
</organism>
<sequence>MTQRPRPSLAARLLRPQGFLATTFLGLGSLALFAPRFCLDMGFTPRALAPGVSQATELVTAFFGSQACLCGLLFATVKMTRTGYLVFGLAMVPYFIMDYYYLFVNHAFTPVWWLDVVGNITIAASCWIGYQSESDGGDSEQGGSHGGSQHGIRPKME</sequence>
<reference evidence="3 4" key="1">
    <citation type="submission" date="2023-09" db="EMBL/GenBank/DDBJ databases">
        <title>Pangenome analysis of Batrachochytrium dendrobatidis and related Chytrids.</title>
        <authorList>
            <person name="Yacoub M.N."/>
            <person name="Stajich J.E."/>
            <person name="James T.Y."/>
        </authorList>
    </citation>
    <scope>NUCLEOTIDE SEQUENCE [LARGE SCALE GENOMIC DNA]</scope>
    <source>
        <strain evidence="3 4">JEL0888</strain>
    </source>
</reference>
<evidence type="ECO:0000313" key="4">
    <source>
        <dbReference type="Proteomes" id="UP001527925"/>
    </source>
</evidence>
<evidence type="ECO:0000313" key="3">
    <source>
        <dbReference type="EMBL" id="KAL2914114.1"/>
    </source>
</evidence>
<keyword evidence="2" id="KW-0472">Membrane</keyword>
<feature type="region of interest" description="Disordered" evidence="1">
    <location>
        <begin position="135"/>
        <end position="157"/>
    </location>
</feature>
<feature type="compositionally biased region" description="Gly residues" evidence="1">
    <location>
        <begin position="139"/>
        <end position="149"/>
    </location>
</feature>
<keyword evidence="4" id="KW-1185">Reference proteome</keyword>
<comment type="caution">
    <text evidence="3">The sequence shown here is derived from an EMBL/GenBank/DDBJ whole genome shotgun (WGS) entry which is preliminary data.</text>
</comment>
<protein>
    <submittedName>
        <fullName evidence="3">Uncharacterized protein</fullName>
    </submittedName>
</protein>
<feature type="transmembrane region" description="Helical" evidence="2">
    <location>
        <begin position="84"/>
        <end position="104"/>
    </location>
</feature>
<name>A0ABR4N3Q3_9FUNG</name>
<proteinExistence type="predicted"/>
<feature type="transmembrane region" description="Helical" evidence="2">
    <location>
        <begin position="20"/>
        <end position="38"/>
    </location>
</feature>
<dbReference type="Proteomes" id="UP001527925">
    <property type="component" value="Unassembled WGS sequence"/>
</dbReference>
<gene>
    <name evidence="3" type="ORF">HK105_206372</name>
</gene>
<keyword evidence="2" id="KW-1133">Transmembrane helix</keyword>
<keyword evidence="2" id="KW-0812">Transmembrane</keyword>
<accession>A0ABR4N3Q3</accession>